<gene>
    <name evidence="2" type="ORF">C8F04DRAFT_654254</name>
</gene>
<reference evidence="2" key="1">
    <citation type="submission" date="2023-03" db="EMBL/GenBank/DDBJ databases">
        <title>Massive genome expansion in bonnet fungi (Mycena s.s.) driven by repeated elements and novel gene families across ecological guilds.</title>
        <authorList>
            <consortium name="Lawrence Berkeley National Laboratory"/>
            <person name="Harder C.B."/>
            <person name="Miyauchi S."/>
            <person name="Viragh M."/>
            <person name="Kuo A."/>
            <person name="Thoen E."/>
            <person name="Andreopoulos B."/>
            <person name="Lu D."/>
            <person name="Skrede I."/>
            <person name="Drula E."/>
            <person name="Henrissat B."/>
            <person name="Morin E."/>
            <person name="Kohler A."/>
            <person name="Barry K."/>
            <person name="LaButti K."/>
            <person name="Morin E."/>
            <person name="Salamov A."/>
            <person name="Lipzen A."/>
            <person name="Mereny Z."/>
            <person name="Hegedus B."/>
            <person name="Baldrian P."/>
            <person name="Stursova M."/>
            <person name="Weitz H."/>
            <person name="Taylor A."/>
            <person name="Grigoriev I.V."/>
            <person name="Nagy L.G."/>
            <person name="Martin F."/>
            <person name="Kauserud H."/>
        </authorList>
    </citation>
    <scope>NUCLEOTIDE SEQUENCE</scope>
    <source>
        <strain evidence="2">CBHHK200</strain>
    </source>
</reference>
<keyword evidence="3" id="KW-1185">Reference proteome</keyword>
<feature type="compositionally biased region" description="Low complexity" evidence="1">
    <location>
        <begin position="35"/>
        <end position="47"/>
    </location>
</feature>
<protein>
    <submittedName>
        <fullName evidence="2">Uncharacterized protein</fullName>
    </submittedName>
</protein>
<feature type="region of interest" description="Disordered" evidence="1">
    <location>
        <begin position="35"/>
        <end position="62"/>
    </location>
</feature>
<dbReference type="AlphaFoldDB" id="A0AAD6SR61"/>
<evidence type="ECO:0000256" key="1">
    <source>
        <dbReference type="SAM" id="MobiDB-lite"/>
    </source>
</evidence>
<dbReference type="Proteomes" id="UP001218188">
    <property type="component" value="Unassembled WGS sequence"/>
</dbReference>
<organism evidence="2 3">
    <name type="scientific">Mycena alexandri</name>
    <dbReference type="NCBI Taxonomy" id="1745969"/>
    <lineage>
        <taxon>Eukaryota</taxon>
        <taxon>Fungi</taxon>
        <taxon>Dikarya</taxon>
        <taxon>Basidiomycota</taxon>
        <taxon>Agaricomycotina</taxon>
        <taxon>Agaricomycetes</taxon>
        <taxon>Agaricomycetidae</taxon>
        <taxon>Agaricales</taxon>
        <taxon>Marasmiineae</taxon>
        <taxon>Mycenaceae</taxon>
        <taxon>Mycena</taxon>
    </lineage>
</organism>
<dbReference type="EMBL" id="JARJCM010000072">
    <property type="protein sequence ID" value="KAJ7032524.1"/>
    <property type="molecule type" value="Genomic_DNA"/>
</dbReference>
<accession>A0AAD6SR61</accession>
<evidence type="ECO:0000313" key="2">
    <source>
        <dbReference type="EMBL" id="KAJ7032524.1"/>
    </source>
</evidence>
<name>A0AAD6SR61_9AGAR</name>
<comment type="caution">
    <text evidence="2">The sequence shown here is derived from an EMBL/GenBank/DDBJ whole genome shotgun (WGS) entry which is preliminary data.</text>
</comment>
<proteinExistence type="predicted"/>
<evidence type="ECO:0000313" key="3">
    <source>
        <dbReference type="Proteomes" id="UP001218188"/>
    </source>
</evidence>
<sequence>MSPATTAARNPARRATWAPLTNYGSKLIEKLITSEPSATPAPARSTPNLVESPEPTNAQWSPLTPHEARALIRGQLFPGHAPPFVLSEERRNTPRSEINRLSRKMGRENTLRRTHHVVHEVGPVTADQRILRTFRRKSYTAPSNQFECCTAPLW</sequence>